<dbReference type="Proteomes" id="UP000283872">
    <property type="component" value="Unassembled WGS sequence"/>
</dbReference>
<sequence>MKKSIDELSDEEFVQQLIAKLENLKAEADFVYSPPPLPGKEERYYESYISWAENFIDYCDSCMVCDAPQLSPETVEEQKHDIQYHLHKLIDEVMNVNDYDSVLAIRTLLEHFNRMDEHIIEEELSRVDEHLNSLDEYRKFKQAKLLDTKKVTDVQFAHAIDLLLLEIDNNGRYIFESKSHWIAVFRVAADMHLIGDNDYQGFDNWIHRIHPKHLRIDFTSKTLKPMTTHCYFQPFDKWEFQPLKNETKRPYDKMVTVVVRLKKLLE</sequence>
<gene>
    <name evidence="1" type="ORF">DWY11_07410</name>
</gene>
<proteinExistence type="predicted"/>
<dbReference type="EMBL" id="QRVA01000014">
    <property type="protein sequence ID" value="RGS16090.1"/>
    <property type="molecule type" value="Genomic_DNA"/>
</dbReference>
<accession>A0A412HFI1</accession>
<comment type="caution">
    <text evidence="1">The sequence shown here is derived from an EMBL/GenBank/DDBJ whole genome shotgun (WGS) entry which is preliminary data.</text>
</comment>
<evidence type="ECO:0000313" key="1">
    <source>
        <dbReference type="EMBL" id="RGS16090.1"/>
    </source>
</evidence>
<name>A0A412HFI1_9BACT</name>
<dbReference type="RefSeq" id="WP_118085829.1">
    <property type="nucleotide sequence ID" value="NZ_QRVA01000014.1"/>
</dbReference>
<dbReference type="AlphaFoldDB" id="A0A412HFI1"/>
<organism evidence="1 2">
    <name type="scientific">Segatella copri</name>
    <dbReference type="NCBI Taxonomy" id="165179"/>
    <lineage>
        <taxon>Bacteria</taxon>
        <taxon>Pseudomonadati</taxon>
        <taxon>Bacteroidota</taxon>
        <taxon>Bacteroidia</taxon>
        <taxon>Bacteroidales</taxon>
        <taxon>Prevotellaceae</taxon>
        <taxon>Segatella</taxon>
    </lineage>
</organism>
<evidence type="ECO:0000313" key="2">
    <source>
        <dbReference type="Proteomes" id="UP000283872"/>
    </source>
</evidence>
<reference evidence="1 2" key="1">
    <citation type="submission" date="2018-08" db="EMBL/GenBank/DDBJ databases">
        <title>A genome reference for cultivated species of the human gut microbiota.</title>
        <authorList>
            <person name="Zou Y."/>
            <person name="Xue W."/>
            <person name="Luo G."/>
        </authorList>
    </citation>
    <scope>NUCLEOTIDE SEQUENCE [LARGE SCALE GENOMIC DNA]</scope>
    <source>
        <strain evidence="1 2">AF24-12</strain>
    </source>
</reference>
<protein>
    <submittedName>
        <fullName evidence="1">Uncharacterized protein</fullName>
    </submittedName>
</protein>